<dbReference type="GO" id="GO:0000462">
    <property type="term" value="P:maturation of SSU-rRNA from tricistronic rRNA transcript (SSU-rRNA, 5.8S rRNA, LSU-rRNA)"/>
    <property type="evidence" value="ECO:0007669"/>
    <property type="project" value="TreeGrafter"/>
</dbReference>
<accession>A0A316YTW6</accession>
<dbReference type="InterPro" id="IPR011044">
    <property type="entry name" value="Quino_amine_DH_bsu"/>
</dbReference>
<dbReference type="InterPro" id="IPR015943">
    <property type="entry name" value="WD40/YVTN_repeat-like_dom_sf"/>
</dbReference>
<dbReference type="InterPro" id="IPR027145">
    <property type="entry name" value="PWP2"/>
</dbReference>
<dbReference type="PROSITE" id="PS50294">
    <property type="entry name" value="WD_REPEATS_REGION"/>
    <property type="match status" value="4"/>
</dbReference>
<comment type="similarity">
    <text evidence="1">Belongs to the WD repeat PWP2 family.</text>
</comment>
<reference evidence="7 8" key="1">
    <citation type="journal article" date="2018" name="Mol. Biol. Evol.">
        <title>Broad Genomic Sampling Reveals a Smut Pathogenic Ancestry of the Fungal Clade Ustilaginomycotina.</title>
        <authorList>
            <person name="Kijpornyongpan T."/>
            <person name="Mondo S.J."/>
            <person name="Barry K."/>
            <person name="Sandor L."/>
            <person name="Lee J."/>
            <person name="Lipzen A."/>
            <person name="Pangilinan J."/>
            <person name="LaButti K."/>
            <person name="Hainaut M."/>
            <person name="Henrissat B."/>
            <person name="Grigoriev I.V."/>
            <person name="Spatafora J.W."/>
            <person name="Aime M.C."/>
        </authorList>
    </citation>
    <scope>NUCLEOTIDE SEQUENCE [LARGE SCALE GENOMIC DNA]</scope>
    <source>
        <strain evidence="7 8">MCA 4198</strain>
    </source>
</reference>
<dbReference type="InterPro" id="IPR007148">
    <property type="entry name" value="SSU_processome_Utp12"/>
</dbReference>
<dbReference type="InterPro" id="IPR019775">
    <property type="entry name" value="WD40_repeat_CS"/>
</dbReference>
<dbReference type="GO" id="GO:0000028">
    <property type="term" value="P:ribosomal small subunit assembly"/>
    <property type="evidence" value="ECO:0007669"/>
    <property type="project" value="TreeGrafter"/>
</dbReference>
<evidence type="ECO:0000313" key="8">
    <source>
        <dbReference type="Proteomes" id="UP000245768"/>
    </source>
</evidence>
<dbReference type="SUPFAM" id="SSF50978">
    <property type="entry name" value="WD40 repeat-like"/>
    <property type="match status" value="2"/>
</dbReference>
<dbReference type="Gene3D" id="2.130.10.10">
    <property type="entry name" value="YVTN repeat-like/Quinoprotein amine dehydrogenase"/>
    <property type="match status" value="3"/>
</dbReference>
<dbReference type="AlphaFoldDB" id="A0A316YTW6"/>
<dbReference type="PROSITE" id="PS00678">
    <property type="entry name" value="WD_REPEATS_1"/>
    <property type="match status" value="2"/>
</dbReference>
<feature type="repeat" description="WD" evidence="4">
    <location>
        <begin position="144"/>
        <end position="178"/>
    </location>
</feature>
<dbReference type="GO" id="GO:0034388">
    <property type="term" value="C:Pwp2p-containing subcomplex of 90S preribosome"/>
    <property type="evidence" value="ECO:0007669"/>
    <property type="project" value="TreeGrafter"/>
</dbReference>
<evidence type="ECO:0000256" key="4">
    <source>
        <dbReference type="PROSITE-ProRule" id="PRU00221"/>
    </source>
</evidence>
<dbReference type="Proteomes" id="UP000245768">
    <property type="component" value="Unassembled WGS sequence"/>
</dbReference>
<evidence type="ECO:0000256" key="5">
    <source>
        <dbReference type="SAM" id="MobiDB-lite"/>
    </source>
</evidence>
<feature type="repeat" description="WD" evidence="4">
    <location>
        <begin position="367"/>
        <end position="408"/>
    </location>
</feature>
<dbReference type="GO" id="GO:0032040">
    <property type="term" value="C:small-subunit processome"/>
    <property type="evidence" value="ECO:0007669"/>
    <property type="project" value="TreeGrafter"/>
</dbReference>
<name>A0A316YTW6_9BASI</name>
<dbReference type="InterPro" id="IPR036322">
    <property type="entry name" value="WD40_repeat_dom_sf"/>
</dbReference>
<keyword evidence="8" id="KW-1185">Reference proteome</keyword>
<feature type="repeat" description="WD" evidence="4">
    <location>
        <begin position="409"/>
        <end position="450"/>
    </location>
</feature>
<evidence type="ECO:0000256" key="2">
    <source>
        <dbReference type="ARBA" id="ARBA00022574"/>
    </source>
</evidence>
<dbReference type="InterPro" id="IPR001680">
    <property type="entry name" value="WD40_rpt"/>
</dbReference>
<organism evidence="7 8">
    <name type="scientific">Acaromyces ingoldii</name>
    <dbReference type="NCBI Taxonomy" id="215250"/>
    <lineage>
        <taxon>Eukaryota</taxon>
        <taxon>Fungi</taxon>
        <taxon>Dikarya</taxon>
        <taxon>Basidiomycota</taxon>
        <taxon>Ustilaginomycotina</taxon>
        <taxon>Exobasidiomycetes</taxon>
        <taxon>Exobasidiales</taxon>
        <taxon>Cryptobasidiaceae</taxon>
        <taxon>Acaromyces</taxon>
    </lineage>
</organism>
<dbReference type="GeneID" id="37045153"/>
<gene>
    <name evidence="7" type="ORF">FA10DRAFT_274860</name>
</gene>
<evidence type="ECO:0000256" key="1">
    <source>
        <dbReference type="ARBA" id="ARBA00010226"/>
    </source>
</evidence>
<feature type="domain" description="Small-subunit processome Utp12" evidence="6">
    <location>
        <begin position="788"/>
        <end position="891"/>
    </location>
</feature>
<dbReference type="STRING" id="215250.A0A316YTW6"/>
<dbReference type="PANTHER" id="PTHR19858:SF0">
    <property type="entry name" value="PERIODIC TRYPTOPHAN PROTEIN 2 HOMOLOG"/>
    <property type="match status" value="1"/>
</dbReference>
<feature type="region of interest" description="Disordered" evidence="5">
    <location>
        <begin position="232"/>
        <end position="263"/>
    </location>
</feature>
<dbReference type="Pfam" id="PF00400">
    <property type="entry name" value="WD40"/>
    <property type="match status" value="5"/>
</dbReference>
<evidence type="ECO:0000259" key="6">
    <source>
        <dbReference type="Pfam" id="PF04003"/>
    </source>
</evidence>
<protein>
    <submittedName>
        <fullName evidence="7">Putative periodic tryptophan protein PWP2</fullName>
    </submittedName>
</protein>
<keyword evidence="2 4" id="KW-0853">WD repeat</keyword>
<dbReference type="EMBL" id="KZ819635">
    <property type="protein sequence ID" value="PWN92496.1"/>
    <property type="molecule type" value="Genomic_DNA"/>
</dbReference>
<dbReference type="SUPFAM" id="SSF50969">
    <property type="entry name" value="YVTN repeat-like/Quinoprotein amine dehydrogenase"/>
    <property type="match status" value="1"/>
</dbReference>
<dbReference type="InParanoid" id="A0A316YTW6"/>
<dbReference type="CDD" id="cd00200">
    <property type="entry name" value="WD40"/>
    <property type="match status" value="1"/>
</dbReference>
<dbReference type="OrthoDB" id="3142434at2759"/>
<dbReference type="FunCoup" id="A0A316YTW6">
    <property type="interactions" value="372"/>
</dbReference>
<feature type="repeat" description="WD" evidence="4">
    <location>
        <begin position="501"/>
        <end position="534"/>
    </location>
</feature>
<dbReference type="PRINTS" id="PR00320">
    <property type="entry name" value="GPROTEINBRPT"/>
</dbReference>
<dbReference type="SMART" id="SM00320">
    <property type="entry name" value="WD40"/>
    <property type="match status" value="12"/>
</dbReference>
<dbReference type="PANTHER" id="PTHR19858">
    <property type="entry name" value="WD40 REPEAT PROTEIN"/>
    <property type="match status" value="1"/>
</dbReference>
<proteinExistence type="inferred from homology"/>
<evidence type="ECO:0000256" key="3">
    <source>
        <dbReference type="ARBA" id="ARBA00022737"/>
    </source>
</evidence>
<feature type="compositionally biased region" description="Acidic residues" evidence="5">
    <location>
        <begin position="237"/>
        <end position="252"/>
    </location>
</feature>
<dbReference type="Pfam" id="PF04003">
    <property type="entry name" value="Utp12"/>
    <property type="match status" value="1"/>
</dbReference>
<sequence length="895" mass="97558">MKSTFSFSNLLGTVYKQGNVILYDDGEGTHLVSPCGNRVSVFNLTTNQGTTLPMEMRKPIARVAQSPAHPEILLIADVDGRALLVNARARVTLAHINFKDALRDAAFSPNGRYIAVTHGSQIQVWQTPNVLARDFAPFVLHRTYTGHFDDVLSIQWSKDESFFLTTSKDMTAHIYSLNPLMVPDRRRPGHTKKFRPMTLAGHRSAVTAAYWSADEEEIYTVSRDGACFVWRGKPDNENDDEEDEDDEMDVEEERNRAGPSRIESTAPAIATKRWGLATRHYFHAVSTNVVCTSFHAPTSLLVVGFASGTFGLYTMPECESLHTLSISSQRITTVCASADGAWLAFGCAGLGQLLVWEWASESYILKQQGHFYDMNTLSFSQDGQVAATGGDDGKVKLWNTSSGFCIATLSEHSAPVTAVEFAKQGNVLFSASLDGTVRAWDLVRYRNFRTMTTPRPVQFGCLSVESSGEVVCAGGGGGAAAADSFDIFMWSVQTGKLLDTLAGHDAPVSSIAFSPAGTGTLVSTSWDKSVRIWECFRRSAAVDPLVLNADGLAIAYRHDGQEVCVATLDGQLAFFDPRDGGRQTGLLECRRDIAAGRRLDDKVSRKAAAGSSCFTTVTYSADGSCILAGGNSNWVCLYDVGEKVLLKRWQLSQDLSLDGTQDRLDTRRLAAVDGRPIDLVDDFSDDDELTVAERADRSLPGAQRGDLSRRTTRAITRSKAVRFSPTGRTFAAASTAGLVLFSLDAGGQAVFDPLDLDIDLTPESVRDLLAAGDALAALVGALRLGEMPLVDEVYERIGVADIGLVVRQLPEAHLAAVLQLVVRRARASPHLEYHLLWVRAIFGVHGQKLREQAGTGRYAPVLRSLQGVLNEVGANVKRTADENQHAMLYLWQAMR</sequence>
<dbReference type="PROSITE" id="PS50082">
    <property type="entry name" value="WD_REPEATS_2"/>
    <property type="match status" value="5"/>
</dbReference>
<evidence type="ECO:0000313" key="7">
    <source>
        <dbReference type="EMBL" id="PWN92496.1"/>
    </source>
</evidence>
<keyword evidence="3" id="KW-0677">Repeat</keyword>
<dbReference type="RefSeq" id="XP_025379694.1">
    <property type="nucleotide sequence ID" value="XM_025523237.1"/>
</dbReference>
<dbReference type="InterPro" id="IPR020472">
    <property type="entry name" value="WD40_PAC1"/>
</dbReference>
<feature type="repeat" description="WD" evidence="4">
    <location>
        <begin position="199"/>
        <end position="230"/>
    </location>
</feature>